<sequence>MSEINIAGLTVASLSEEQLATLNSTQAQLNQMATTDKEIYLLAVTQDKV</sequence>
<organism evidence="1 2">
    <name type="scientific">Desulforamulus aeronauticus DSM 10349</name>
    <dbReference type="NCBI Taxonomy" id="1121421"/>
    <lineage>
        <taxon>Bacteria</taxon>
        <taxon>Bacillati</taxon>
        <taxon>Bacillota</taxon>
        <taxon>Clostridia</taxon>
        <taxon>Eubacteriales</taxon>
        <taxon>Peptococcaceae</taxon>
        <taxon>Desulforamulus</taxon>
    </lineage>
</organism>
<dbReference type="EMBL" id="FRAR01000009">
    <property type="protein sequence ID" value="SHK23986.1"/>
    <property type="molecule type" value="Genomic_DNA"/>
</dbReference>
<evidence type="ECO:0000313" key="1">
    <source>
        <dbReference type="EMBL" id="SHK23986.1"/>
    </source>
</evidence>
<reference evidence="2" key="1">
    <citation type="submission" date="2016-11" db="EMBL/GenBank/DDBJ databases">
        <authorList>
            <person name="Varghese N."/>
            <person name="Submissions S."/>
        </authorList>
    </citation>
    <scope>NUCLEOTIDE SEQUENCE [LARGE SCALE GENOMIC DNA]</scope>
    <source>
        <strain evidence="2">DSM 10349</strain>
    </source>
</reference>
<proteinExistence type="predicted"/>
<keyword evidence="2" id="KW-1185">Reference proteome</keyword>
<name>A0A1M6QUW2_9FIRM</name>
<dbReference type="STRING" id="1121421.SAMN02745123_01218"/>
<gene>
    <name evidence="1" type="ORF">SAMN02745123_01218</name>
</gene>
<accession>A0A1M6QUW2</accession>
<dbReference type="AlphaFoldDB" id="A0A1M6QUW2"/>
<dbReference type="RefSeq" id="WP_175548976.1">
    <property type="nucleotide sequence ID" value="NZ_FRAR01000009.1"/>
</dbReference>
<evidence type="ECO:0000313" key="2">
    <source>
        <dbReference type="Proteomes" id="UP000183997"/>
    </source>
</evidence>
<protein>
    <submittedName>
        <fullName evidence="1">Uncharacterized protein</fullName>
    </submittedName>
</protein>
<dbReference type="Proteomes" id="UP000183997">
    <property type="component" value="Unassembled WGS sequence"/>
</dbReference>